<evidence type="ECO:0000256" key="2">
    <source>
        <dbReference type="SAM" id="Phobius"/>
    </source>
</evidence>
<protein>
    <submittedName>
        <fullName evidence="3">O-GlcNAc transferase</fullName>
    </submittedName>
</protein>
<gene>
    <name evidence="3" type="ORF">HY618_06810</name>
</gene>
<keyword evidence="2" id="KW-0812">Transmembrane</keyword>
<dbReference type="AlphaFoldDB" id="A0A932ZX38"/>
<dbReference type="GO" id="GO:0016740">
    <property type="term" value="F:transferase activity"/>
    <property type="evidence" value="ECO:0007669"/>
    <property type="project" value="UniProtKB-KW"/>
</dbReference>
<evidence type="ECO:0000313" key="3">
    <source>
        <dbReference type="EMBL" id="MBI4252155.1"/>
    </source>
</evidence>
<sequence>MSAGKSGRGKRERRGGGTAPSPAGGWGEAAWGLLLPLLTFSAYATALKAGFIWDDPDYLTENPLLQSLEGLRRIWFTTQTPQYYPLVFTTFWIEEKLWGLAPPGYHAVNVLLHGGSALLVWRLLRRLEVPGAWLAAAIFALHPVHAESVAWVTERKNVLSGLFYFLALGRYLSFEERGGRRGYALALALFICALLSKSVTATLPAAALALLWWRRGAVGRRSLLRLLPFFLIGAASGLFTAWVEVNRVGAAGADWSLGPLERLQLAGRIPWFYLGKLLWPAELVFTYPRW</sequence>
<evidence type="ECO:0000256" key="1">
    <source>
        <dbReference type="SAM" id="MobiDB-lite"/>
    </source>
</evidence>
<comment type="caution">
    <text evidence="3">The sequence shown here is derived from an EMBL/GenBank/DDBJ whole genome shotgun (WGS) entry which is preliminary data.</text>
</comment>
<feature type="non-terminal residue" evidence="3">
    <location>
        <position position="290"/>
    </location>
</feature>
<dbReference type="PANTHER" id="PTHR44395">
    <property type="match status" value="1"/>
</dbReference>
<feature type="transmembrane region" description="Helical" evidence="2">
    <location>
        <begin position="158"/>
        <end position="174"/>
    </location>
</feature>
<keyword evidence="2" id="KW-0472">Membrane</keyword>
<name>A0A932ZX38_UNCTE</name>
<dbReference type="Proteomes" id="UP000752292">
    <property type="component" value="Unassembled WGS sequence"/>
</dbReference>
<proteinExistence type="predicted"/>
<organism evidence="3 4">
    <name type="scientific">Tectimicrobiota bacterium</name>
    <dbReference type="NCBI Taxonomy" id="2528274"/>
    <lineage>
        <taxon>Bacteria</taxon>
        <taxon>Pseudomonadati</taxon>
        <taxon>Nitrospinota/Tectimicrobiota group</taxon>
        <taxon>Candidatus Tectimicrobiota</taxon>
    </lineage>
</organism>
<feature type="region of interest" description="Disordered" evidence="1">
    <location>
        <begin position="1"/>
        <end position="23"/>
    </location>
</feature>
<dbReference type="EMBL" id="JACQRX010000297">
    <property type="protein sequence ID" value="MBI4252155.1"/>
    <property type="molecule type" value="Genomic_DNA"/>
</dbReference>
<keyword evidence="2" id="KW-1133">Transmembrane helix</keyword>
<keyword evidence="3" id="KW-0808">Transferase</keyword>
<evidence type="ECO:0000313" key="4">
    <source>
        <dbReference type="Proteomes" id="UP000752292"/>
    </source>
</evidence>
<dbReference type="PANTHER" id="PTHR44395:SF1">
    <property type="entry name" value="PROTEIN O-MANNOSYL-TRANSFERASE TMTC3"/>
    <property type="match status" value="1"/>
</dbReference>
<feature type="transmembrane region" description="Helical" evidence="2">
    <location>
        <begin position="186"/>
        <end position="213"/>
    </location>
</feature>
<reference evidence="3" key="1">
    <citation type="submission" date="2020-07" db="EMBL/GenBank/DDBJ databases">
        <title>Huge and variable diversity of episymbiotic CPR bacteria and DPANN archaea in groundwater ecosystems.</title>
        <authorList>
            <person name="He C.Y."/>
            <person name="Keren R."/>
            <person name="Whittaker M."/>
            <person name="Farag I.F."/>
            <person name="Doudna J."/>
            <person name="Cate J.H.D."/>
            <person name="Banfield J.F."/>
        </authorList>
    </citation>
    <scope>NUCLEOTIDE SEQUENCE</scope>
    <source>
        <strain evidence="3">NC_groundwater_1370_Ag_S-0.2um_69_93</strain>
    </source>
</reference>
<feature type="transmembrane region" description="Helical" evidence="2">
    <location>
        <begin position="225"/>
        <end position="243"/>
    </location>
</feature>
<accession>A0A932ZX38</accession>